<protein>
    <submittedName>
        <fullName evidence="2">Uncharacterized protein</fullName>
    </submittedName>
</protein>
<dbReference type="InParanoid" id="A0A0C3P0H5"/>
<feature type="region of interest" description="Disordered" evidence="1">
    <location>
        <begin position="108"/>
        <end position="167"/>
    </location>
</feature>
<dbReference type="EMBL" id="KN831993">
    <property type="protein sequence ID" value="KIO00814.1"/>
    <property type="molecule type" value="Genomic_DNA"/>
</dbReference>
<proteinExistence type="predicted"/>
<evidence type="ECO:0000256" key="1">
    <source>
        <dbReference type="SAM" id="MobiDB-lite"/>
    </source>
</evidence>
<keyword evidence="3" id="KW-1185">Reference proteome</keyword>
<dbReference type="HOGENOM" id="CLU_1595214_0_0_1"/>
<sequence>MAATGQISNPPMPSGDIKYDDGGNSFVHDSSVTFNYSSLFIMCSNWITTKLPAPPKGPILNSNYSTKACIQVHQPLPAIDPAFMPLPSGQDDDLIILSLIAQSQGRAASPKIAGSHCPGKGGSSVNKSRASKGKEKENIGVPRSKKWQQDVIDLDDEEETKMKCGQP</sequence>
<reference evidence="2 3" key="1">
    <citation type="submission" date="2014-04" db="EMBL/GenBank/DDBJ databases">
        <authorList>
            <consortium name="DOE Joint Genome Institute"/>
            <person name="Kuo A."/>
            <person name="Kohler A."/>
            <person name="Costa M.D."/>
            <person name="Nagy L.G."/>
            <person name="Floudas D."/>
            <person name="Copeland A."/>
            <person name="Barry K.W."/>
            <person name="Cichocki N."/>
            <person name="Veneault-Fourrey C."/>
            <person name="LaButti K."/>
            <person name="Lindquist E.A."/>
            <person name="Lipzen A."/>
            <person name="Lundell T."/>
            <person name="Morin E."/>
            <person name="Murat C."/>
            <person name="Sun H."/>
            <person name="Tunlid A."/>
            <person name="Henrissat B."/>
            <person name="Grigoriev I.V."/>
            <person name="Hibbett D.S."/>
            <person name="Martin F."/>
            <person name="Nordberg H.P."/>
            <person name="Cantor M.N."/>
            <person name="Hua S.X."/>
        </authorList>
    </citation>
    <scope>NUCLEOTIDE SEQUENCE [LARGE SCALE GENOMIC DNA]</scope>
    <source>
        <strain evidence="2 3">Marx 270</strain>
    </source>
</reference>
<accession>A0A0C3P0H5</accession>
<name>A0A0C3P0H5_PISTI</name>
<dbReference type="Proteomes" id="UP000054217">
    <property type="component" value="Unassembled WGS sequence"/>
</dbReference>
<dbReference type="AlphaFoldDB" id="A0A0C3P0H5"/>
<reference evidence="3" key="2">
    <citation type="submission" date="2015-01" db="EMBL/GenBank/DDBJ databases">
        <title>Evolutionary Origins and Diversification of the Mycorrhizal Mutualists.</title>
        <authorList>
            <consortium name="DOE Joint Genome Institute"/>
            <consortium name="Mycorrhizal Genomics Consortium"/>
            <person name="Kohler A."/>
            <person name="Kuo A."/>
            <person name="Nagy L.G."/>
            <person name="Floudas D."/>
            <person name="Copeland A."/>
            <person name="Barry K.W."/>
            <person name="Cichocki N."/>
            <person name="Veneault-Fourrey C."/>
            <person name="LaButti K."/>
            <person name="Lindquist E.A."/>
            <person name="Lipzen A."/>
            <person name="Lundell T."/>
            <person name="Morin E."/>
            <person name="Murat C."/>
            <person name="Riley R."/>
            <person name="Ohm R."/>
            <person name="Sun H."/>
            <person name="Tunlid A."/>
            <person name="Henrissat B."/>
            <person name="Grigoriev I.V."/>
            <person name="Hibbett D.S."/>
            <person name="Martin F."/>
        </authorList>
    </citation>
    <scope>NUCLEOTIDE SEQUENCE [LARGE SCALE GENOMIC DNA]</scope>
    <source>
        <strain evidence="3">Marx 270</strain>
    </source>
</reference>
<dbReference type="OrthoDB" id="10316880at2759"/>
<evidence type="ECO:0000313" key="2">
    <source>
        <dbReference type="EMBL" id="KIO00814.1"/>
    </source>
</evidence>
<organism evidence="2 3">
    <name type="scientific">Pisolithus tinctorius Marx 270</name>
    <dbReference type="NCBI Taxonomy" id="870435"/>
    <lineage>
        <taxon>Eukaryota</taxon>
        <taxon>Fungi</taxon>
        <taxon>Dikarya</taxon>
        <taxon>Basidiomycota</taxon>
        <taxon>Agaricomycotina</taxon>
        <taxon>Agaricomycetes</taxon>
        <taxon>Agaricomycetidae</taxon>
        <taxon>Boletales</taxon>
        <taxon>Sclerodermatineae</taxon>
        <taxon>Pisolithaceae</taxon>
        <taxon>Pisolithus</taxon>
    </lineage>
</organism>
<evidence type="ECO:0000313" key="3">
    <source>
        <dbReference type="Proteomes" id="UP000054217"/>
    </source>
</evidence>
<gene>
    <name evidence="2" type="ORF">M404DRAFT_10135</name>
</gene>